<dbReference type="OrthoDB" id="9807021at2"/>
<dbReference type="AlphaFoldDB" id="R1CEG3"/>
<keyword evidence="1 2" id="KW-0807">Transducer</keyword>
<evidence type="ECO:0000313" key="6">
    <source>
        <dbReference type="EMBL" id="EOD00685.1"/>
    </source>
</evidence>
<keyword evidence="3" id="KW-0175">Coiled coil</keyword>
<dbReference type="PANTHER" id="PTHR32089:SF112">
    <property type="entry name" value="LYSOZYME-LIKE PROTEIN-RELATED"/>
    <property type="match status" value="1"/>
</dbReference>
<sequence length="494" mass="55197">MKKELDFMKKANFSVVIASWLITFIVFVGVLSEYLKGGRSLLEVSTLSGILILATLISNIFYKKNNKSKWIKYITVTGFFIVYAWLYLTSKFILTFVFIFPMITVYSLYADKKFVYGVSISAFLLNIFKIGYSVFNGQVSHEATSNYTLQMGTIIMFIFVINLVVSITNKLRVETSKNFNEIVEVRDIQKQAIDDITEVVKVLQNYTSEIGDIVDKIDTSSKGVGQAVEEIAQGSTTTSEDIQNQALFANQIQDKITETLNVSKEIDKSAVETADVVNKGLEVANQLSDKNKSVNEEYSNVQNIITQLRQKTASIENIIEVITNITEETNLLALNAAIESARVGELGRGFAVVANEIKNLADQTKESANNISDIIKELIDESDKSVQAVNNLKILNDEQTNLIFKTEQTLEKINRKTVYVRDGISTVNDRISDILEANEKINEAISNLSAVSEETMANAQQATAMTNEHVSHSSRAKEIVVELINTSNKLKKYL</sequence>
<dbReference type="SMART" id="SM00283">
    <property type="entry name" value="MA"/>
    <property type="match status" value="1"/>
</dbReference>
<dbReference type="GO" id="GO:0007165">
    <property type="term" value="P:signal transduction"/>
    <property type="evidence" value="ECO:0007669"/>
    <property type="project" value="UniProtKB-KW"/>
</dbReference>
<dbReference type="RefSeq" id="WP_006312068.1">
    <property type="nucleotide sequence ID" value="NZ_ARZA01000130.1"/>
</dbReference>
<feature type="transmembrane region" description="Helical" evidence="4">
    <location>
        <begin position="44"/>
        <end position="62"/>
    </location>
</feature>
<feature type="transmembrane region" description="Helical" evidence="4">
    <location>
        <begin position="92"/>
        <end position="109"/>
    </location>
</feature>
<feature type="transmembrane region" description="Helical" evidence="4">
    <location>
        <begin position="114"/>
        <end position="135"/>
    </location>
</feature>
<dbReference type="InterPro" id="IPR004089">
    <property type="entry name" value="MCPsignal_dom"/>
</dbReference>
<dbReference type="SUPFAM" id="SSF58104">
    <property type="entry name" value="Methyl-accepting chemotaxis protein (MCP) signaling domain"/>
    <property type="match status" value="1"/>
</dbReference>
<dbReference type="Pfam" id="PF00015">
    <property type="entry name" value="MCPsignal"/>
    <property type="match status" value="1"/>
</dbReference>
<comment type="caution">
    <text evidence="6">The sequence shown here is derived from an EMBL/GenBank/DDBJ whole genome shotgun (WGS) entry which is preliminary data.</text>
</comment>
<name>R1CEG3_9FIRM</name>
<dbReference type="GO" id="GO:0016020">
    <property type="term" value="C:membrane"/>
    <property type="evidence" value="ECO:0007669"/>
    <property type="project" value="InterPro"/>
</dbReference>
<feature type="transmembrane region" description="Helical" evidence="4">
    <location>
        <begin position="147"/>
        <end position="167"/>
    </location>
</feature>
<feature type="transmembrane region" description="Helical" evidence="4">
    <location>
        <begin position="12"/>
        <end position="32"/>
    </location>
</feature>
<keyword evidence="7" id="KW-1185">Reference proteome</keyword>
<evidence type="ECO:0000256" key="4">
    <source>
        <dbReference type="SAM" id="Phobius"/>
    </source>
</evidence>
<feature type="domain" description="Methyl-accepting transducer" evidence="5">
    <location>
        <begin position="213"/>
        <end position="463"/>
    </location>
</feature>
<feature type="coiled-coil region" evidence="3">
    <location>
        <begin position="284"/>
        <end position="311"/>
    </location>
</feature>
<keyword evidence="4" id="KW-0472">Membrane</keyword>
<evidence type="ECO:0000256" key="1">
    <source>
        <dbReference type="ARBA" id="ARBA00023224"/>
    </source>
</evidence>
<keyword evidence="4" id="KW-0812">Transmembrane</keyword>
<dbReference type="Proteomes" id="UP000013378">
    <property type="component" value="Unassembled WGS sequence"/>
</dbReference>
<proteinExistence type="predicted"/>
<dbReference type="EMBL" id="ARZA01000130">
    <property type="protein sequence ID" value="EOD00685.1"/>
    <property type="molecule type" value="Genomic_DNA"/>
</dbReference>
<accession>R1CEG3</accession>
<dbReference type="STRING" id="1304284.L21TH_1286"/>
<feature type="transmembrane region" description="Helical" evidence="4">
    <location>
        <begin position="69"/>
        <end position="86"/>
    </location>
</feature>
<evidence type="ECO:0000259" key="5">
    <source>
        <dbReference type="PROSITE" id="PS50111"/>
    </source>
</evidence>
<dbReference type="PROSITE" id="PS50111">
    <property type="entry name" value="CHEMOTAXIS_TRANSDUC_2"/>
    <property type="match status" value="1"/>
</dbReference>
<dbReference type="eggNOG" id="COG0840">
    <property type="taxonomic scope" value="Bacteria"/>
</dbReference>
<evidence type="ECO:0000313" key="7">
    <source>
        <dbReference type="Proteomes" id="UP000013378"/>
    </source>
</evidence>
<dbReference type="PANTHER" id="PTHR32089">
    <property type="entry name" value="METHYL-ACCEPTING CHEMOTAXIS PROTEIN MCPB"/>
    <property type="match status" value="1"/>
</dbReference>
<protein>
    <submittedName>
        <fullName evidence="6">Methyl-accepting chemotaxis protein</fullName>
    </submittedName>
</protein>
<dbReference type="Gene3D" id="1.10.287.950">
    <property type="entry name" value="Methyl-accepting chemotaxis protein"/>
    <property type="match status" value="1"/>
</dbReference>
<organism evidence="6 7">
    <name type="scientific">Caldisalinibacter kiritimatiensis</name>
    <dbReference type="NCBI Taxonomy" id="1304284"/>
    <lineage>
        <taxon>Bacteria</taxon>
        <taxon>Bacillati</taxon>
        <taxon>Bacillota</taxon>
        <taxon>Tissierellia</taxon>
        <taxon>Tissierellales</taxon>
        <taxon>Thermohalobacteraceae</taxon>
        <taxon>Caldisalinibacter</taxon>
    </lineage>
</organism>
<evidence type="ECO:0000256" key="3">
    <source>
        <dbReference type="SAM" id="Coils"/>
    </source>
</evidence>
<gene>
    <name evidence="6" type="ORF">L21TH_1286</name>
</gene>
<keyword evidence="4" id="KW-1133">Transmembrane helix</keyword>
<evidence type="ECO:0000256" key="2">
    <source>
        <dbReference type="PROSITE-ProRule" id="PRU00284"/>
    </source>
</evidence>
<reference evidence="6 7" key="1">
    <citation type="journal article" date="2015" name="Geomicrobiol. J.">
        <title>Caldisalinibacter kiritimatiensis gen. nov., sp. nov., a moderately thermohalophilic thiosulfate-reducing bacterium from a hypersaline microbial mat.</title>
        <authorList>
            <person name="Ben Hania W."/>
            <person name="Joseph M."/>
            <person name="Fiebig A."/>
            <person name="Bunk B."/>
            <person name="Klenk H.-P."/>
            <person name="Fardeau M.-L."/>
            <person name="Spring S."/>
        </authorList>
    </citation>
    <scope>NUCLEOTIDE SEQUENCE [LARGE SCALE GENOMIC DNA]</scope>
    <source>
        <strain evidence="6 7">L21-TH-D2</strain>
    </source>
</reference>